<dbReference type="Gene3D" id="3.40.50.10260">
    <property type="entry name" value="YjeF N-terminal domain"/>
    <property type="match status" value="1"/>
</dbReference>
<dbReference type="InterPro" id="IPR017953">
    <property type="entry name" value="Carbohydrate_kinase_pred_CS"/>
</dbReference>
<comment type="catalytic activity">
    <reaction evidence="16 17 19">
        <text>(6S)-NADPHX + ADP = AMP + phosphate + NADPH + H(+)</text>
        <dbReference type="Rhea" id="RHEA:32235"/>
        <dbReference type="ChEBI" id="CHEBI:15378"/>
        <dbReference type="ChEBI" id="CHEBI:43474"/>
        <dbReference type="ChEBI" id="CHEBI:57783"/>
        <dbReference type="ChEBI" id="CHEBI:64076"/>
        <dbReference type="ChEBI" id="CHEBI:456215"/>
        <dbReference type="ChEBI" id="CHEBI:456216"/>
        <dbReference type="EC" id="4.2.1.136"/>
    </reaction>
</comment>
<comment type="caution">
    <text evidence="22">The sequence shown here is derived from an EMBL/GenBank/DDBJ whole genome shotgun (WGS) entry which is preliminary data.</text>
</comment>
<evidence type="ECO:0000313" key="23">
    <source>
        <dbReference type="Proteomes" id="UP001138709"/>
    </source>
</evidence>
<dbReference type="PIRSF" id="PIRSF017184">
    <property type="entry name" value="Nnr"/>
    <property type="match status" value="1"/>
</dbReference>
<keyword evidence="23" id="KW-1185">Reference proteome</keyword>
<comment type="function">
    <text evidence="17">Catalyzes the dehydration of the S-form of NAD(P)HX at the expense of ADP, which is converted to AMP. Together with NAD(P)HX epimerase, which catalyzes the epimerization of the S- and R-forms, the enzyme allows the repair of both epimers of NAD(P)HX, a damaged form of NAD(P)H that is a result of enzymatic or heat-dependent hydration.</text>
</comment>
<keyword evidence="8 17" id="KW-0521">NADP</keyword>
<evidence type="ECO:0000256" key="7">
    <source>
        <dbReference type="ARBA" id="ARBA00022840"/>
    </source>
</evidence>
<feature type="binding site" evidence="17">
    <location>
        <position position="421"/>
    </location>
    <ligand>
        <name>(6S)-NADPHX</name>
        <dbReference type="ChEBI" id="CHEBI:64076"/>
    </ligand>
</feature>
<evidence type="ECO:0000313" key="22">
    <source>
        <dbReference type="EMBL" id="MBR0678955.1"/>
    </source>
</evidence>
<comment type="function">
    <text evidence="14 19">Bifunctional enzyme that catalyzes the epimerization of the S- and R-forms of NAD(P)HX and the dehydration of the S-form of NAD(P)HX at the expense of ADP, which is converted to AMP. This allows the repair of both epimers of NAD(P)HX, a damaged form of NAD(P)H that is a result of enzymatic or heat-dependent hydration.</text>
</comment>
<comment type="subunit">
    <text evidence="17">Homotetramer.</text>
</comment>
<dbReference type="AlphaFoldDB" id="A0A9X9X5G9"/>
<dbReference type="PANTHER" id="PTHR12592:SF0">
    <property type="entry name" value="ATP-DEPENDENT (S)-NAD(P)H-HYDRATE DEHYDRATASE"/>
    <property type="match status" value="1"/>
</dbReference>
<comment type="similarity">
    <text evidence="4 19">In the C-terminal section; belongs to the NnrD/CARKD family.</text>
</comment>
<keyword evidence="7 17" id="KW-0067">ATP-binding</keyword>
<evidence type="ECO:0000259" key="20">
    <source>
        <dbReference type="PROSITE" id="PS51383"/>
    </source>
</evidence>
<keyword evidence="5 18" id="KW-0479">Metal-binding</keyword>
<dbReference type="NCBIfam" id="TIGR00197">
    <property type="entry name" value="yjeF_nterm"/>
    <property type="match status" value="1"/>
</dbReference>
<keyword evidence="9 18" id="KW-0630">Potassium</keyword>
<dbReference type="GO" id="GO:0046872">
    <property type="term" value="F:metal ion binding"/>
    <property type="evidence" value="ECO:0007669"/>
    <property type="project" value="UniProtKB-UniRule"/>
</dbReference>
<keyword evidence="11 18" id="KW-0413">Isomerase</keyword>
<comment type="cofactor">
    <cofactor evidence="17">
        <name>Mg(2+)</name>
        <dbReference type="ChEBI" id="CHEBI:18420"/>
    </cofactor>
</comment>
<dbReference type="Proteomes" id="UP001138709">
    <property type="component" value="Unassembled WGS sequence"/>
</dbReference>
<dbReference type="InterPro" id="IPR004443">
    <property type="entry name" value="YjeF_N_dom"/>
</dbReference>
<evidence type="ECO:0000256" key="11">
    <source>
        <dbReference type="ARBA" id="ARBA00023235"/>
    </source>
</evidence>
<feature type="binding site" evidence="17">
    <location>
        <position position="420"/>
    </location>
    <ligand>
        <name>AMP</name>
        <dbReference type="ChEBI" id="CHEBI:456215"/>
    </ligand>
</feature>
<comment type="catalytic activity">
    <reaction evidence="1 18 19">
        <text>(6R)-NADHX = (6S)-NADHX</text>
        <dbReference type="Rhea" id="RHEA:32215"/>
        <dbReference type="ChEBI" id="CHEBI:64074"/>
        <dbReference type="ChEBI" id="CHEBI:64075"/>
        <dbReference type="EC" id="5.1.99.6"/>
    </reaction>
</comment>
<dbReference type="PROSITE" id="PS51383">
    <property type="entry name" value="YJEF_C_3"/>
    <property type="match status" value="1"/>
</dbReference>
<evidence type="ECO:0000256" key="9">
    <source>
        <dbReference type="ARBA" id="ARBA00022958"/>
    </source>
</evidence>
<dbReference type="PROSITE" id="PS01049">
    <property type="entry name" value="YJEF_C_1"/>
    <property type="match status" value="1"/>
</dbReference>
<dbReference type="SUPFAM" id="SSF53613">
    <property type="entry name" value="Ribokinase-like"/>
    <property type="match status" value="1"/>
</dbReference>
<reference evidence="22" key="1">
    <citation type="submission" date="2020-01" db="EMBL/GenBank/DDBJ databases">
        <authorList>
            <person name="Rat A."/>
        </authorList>
    </citation>
    <scope>NUCLEOTIDE SEQUENCE</scope>
    <source>
        <strain evidence="22">LMG 31228</strain>
    </source>
</reference>
<feature type="binding site" evidence="18">
    <location>
        <position position="63"/>
    </location>
    <ligand>
        <name>K(+)</name>
        <dbReference type="ChEBI" id="CHEBI:29103"/>
    </ligand>
</feature>
<dbReference type="InterPro" id="IPR036652">
    <property type="entry name" value="YjeF_N_dom_sf"/>
</dbReference>
<feature type="domain" description="YjeF C-terminal" evidence="20">
    <location>
        <begin position="217"/>
        <end position="475"/>
    </location>
</feature>
<feature type="binding site" evidence="18">
    <location>
        <position position="155"/>
    </location>
    <ligand>
        <name>K(+)</name>
        <dbReference type="ChEBI" id="CHEBI:29103"/>
    </ligand>
</feature>
<dbReference type="InterPro" id="IPR000631">
    <property type="entry name" value="CARKD"/>
</dbReference>
<keyword evidence="6 17" id="KW-0547">Nucleotide-binding</keyword>
<dbReference type="EMBL" id="JAAEDL010000001">
    <property type="protein sequence ID" value="MBR0678955.1"/>
    <property type="molecule type" value="Genomic_DNA"/>
</dbReference>
<dbReference type="PROSITE" id="PS01050">
    <property type="entry name" value="YJEF_C_2"/>
    <property type="match status" value="1"/>
</dbReference>
<evidence type="ECO:0000256" key="6">
    <source>
        <dbReference type="ARBA" id="ARBA00022741"/>
    </source>
</evidence>
<evidence type="ECO:0000256" key="15">
    <source>
        <dbReference type="ARBA" id="ARBA00048238"/>
    </source>
</evidence>
<dbReference type="GO" id="GO:0046496">
    <property type="term" value="P:nicotinamide nucleotide metabolic process"/>
    <property type="evidence" value="ECO:0007669"/>
    <property type="project" value="UniProtKB-UniRule"/>
</dbReference>
<comment type="caution">
    <text evidence="18">Lacks conserved residue(s) required for the propagation of feature annotation.</text>
</comment>
<evidence type="ECO:0000259" key="21">
    <source>
        <dbReference type="PROSITE" id="PS51385"/>
    </source>
</evidence>
<comment type="similarity">
    <text evidence="18">Belongs to the NnrE/AIBP family.</text>
</comment>
<dbReference type="HAMAP" id="MF_01966">
    <property type="entry name" value="NADHX_epimerase"/>
    <property type="match status" value="1"/>
</dbReference>
<dbReference type="RefSeq" id="WP_211844311.1">
    <property type="nucleotide sequence ID" value="NZ_JAAEDL010000001.1"/>
</dbReference>
<dbReference type="Pfam" id="PF01256">
    <property type="entry name" value="Carb_kinase"/>
    <property type="match status" value="1"/>
</dbReference>
<comment type="function">
    <text evidence="18">Catalyzes the epimerization of the S- and R-forms of NAD(P)HX, a damaged form of NAD(P)H that is a result of enzymatic or heat-dependent hydration. This is a prerequisite for the S-specific NAD(P)H-hydrate dehydratase to allow the repair of both epimers of NAD(P)HX.</text>
</comment>
<evidence type="ECO:0000256" key="16">
    <source>
        <dbReference type="ARBA" id="ARBA00049209"/>
    </source>
</evidence>
<dbReference type="HAMAP" id="MF_01965">
    <property type="entry name" value="NADHX_dehydratase"/>
    <property type="match status" value="1"/>
</dbReference>
<evidence type="ECO:0000256" key="13">
    <source>
        <dbReference type="ARBA" id="ARBA00023268"/>
    </source>
</evidence>
<dbReference type="CDD" id="cd01171">
    <property type="entry name" value="YXKO-related"/>
    <property type="match status" value="1"/>
</dbReference>
<dbReference type="EC" id="5.1.99.6" evidence="19"/>
<evidence type="ECO:0000256" key="19">
    <source>
        <dbReference type="PIRNR" id="PIRNR017184"/>
    </source>
</evidence>
<evidence type="ECO:0000256" key="4">
    <source>
        <dbReference type="ARBA" id="ARBA00009524"/>
    </source>
</evidence>
<feature type="binding site" evidence="18">
    <location>
        <position position="122"/>
    </location>
    <ligand>
        <name>K(+)</name>
        <dbReference type="ChEBI" id="CHEBI:29103"/>
    </ligand>
</feature>
<gene>
    <name evidence="17" type="primary">nnrD</name>
    <name evidence="18" type="synonym">nnrE</name>
    <name evidence="22" type="ORF">GXW74_00500</name>
</gene>
<dbReference type="GO" id="GO:0005524">
    <property type="term" value="F:ATP binding"/>
    <property type="evidence" value="ECO:0007669"/>
    <property type="project" value="UniProtKB-UniRule"/>
</dbReference>
<protein>
    <recommendedName>
        <fullName evidence="19">Bifunctional NAD(P)H-hydrate repair enzyme</fullName>
    </recommendedName>
    <alternativeName>
        <fullName evidence="19">Nicotinamide nucleotide repair protein</fullName>
    </alternativeName>
    <domain>
        <recommendedName>
            <fullName evidence="19">ADP-dependent (S)-NAD(P)H-hydrate dehydratase</fullName>
            <ecNumber evidence="19">4.2.1.136</ecNumber>
        </recommendedName>
        <alternativeName>
            <fullName evidence="19">ADP-dependent NAD(P)HX dehydratase</fullName>
        </alternativeName>
    </domain>
    <domain>
        <recommendedName>
            <fullName evidence="19">NAD(P)H-hydrate epimerase</fullName>
            <ecNumber evidence="19">5.1.99.6</ecNumber>
        </recommendedName>
    </domain>
</protein>
<dbReference type="Pfam" id="PF03853">
    <property type="entry name" value="YjeF_N"/>
    <property type="match status" value="1"/>
</dbReference>
<evidence type="ECO:0000256" key="17">
    <source>
        <dbReference type="HAMAP-Rule" id="MF_01965"/>
    </source>
</evidence>
<dbReference type="PANTHER" id="PTHR12592">
    <property type="entry name" value="ATP-DEPENDENT (S)-NAD(P)H-HYDRATE DEHYDRATASE FAMILY MEMBER"/>
    <property type="match status" value="1"/>
</dbReference>
<dbReference type="SUPFAM" id="SSF64153">
    <property type="entry name" value="YjeF N-terminal domain-like"/>
    <property type="match status" value="1"/>
</dbReference>
<dbReference type="GO" id="GO:0110051">
    <property type="term" value="P:metabolite repair"/>
    <property type="evidence" value="ECO:0007669"/>
    <property type="project" value="TreeGrafter"/>
</dbReference>
<dbReference type="InterPro" id="IPR030677">
    <property type="entry name" value="Nnr"/>
</dbReference>
<evidence type="ECO:0000256" key="14">
    <source>
        <dbReference type="ARBA" id="ARBA00025153"/>
    </source>
</evidence>
<feature type="binding site" evidence="17">
    <location>
        <position position="311"/>
    </location>
    <ligand>
        <name>(6S)-NADPHX</name>
        <dbReference type="ChEBI" id="CHEBI:64076"/>
    </ligand>
</feature>
<feature type="binding site" evidence="18">
    <location>
        <begin position="62"/>
        <end position="66"/>
    </location>
    <ligand>
        <name>(6S)-NADPHX</name>
        <dbReference type="ChEBI" id="CHEBI:64076"/>
    </ligand>
</feature>
<evidence type="ECO:0000256" key="2">
    <source>
        <dbReference type="ARBA" id="ARBA00000909"/>
    </source>
</evidence>
<dbReference type="NCBIfam" id="TIGR00196">
    <property type="entry name" value="yjeF_cterm"/>
    <property type="match status" value="1"/>
</dbReference>
<feature type="binding site" evidence="17">
    <location>
        <begin position="391"/>
        <end position="395"/>
    </location>
    <ligand>
        <name>AMP</name>
        <dbReference type="ChEBI" id="CHEBI:456215"/>
    </ligand>
</feature>
<organism evidence="22 23">
    <name type="scientific">Neoroseomonas eburnea</name>
    <dbReference type="NCBI Taxonomy" id="1346889"/>
    <lineage>
        <taxon>Bacteria</taxon>
        <taxon>Pseudomonadati</taxon>
        <taxon>Pseudomonadota</taxon>
        <taxon>Alphaproteobacteria</taxon>
        <taxon>Acetobacterales</taxon>
        <taxon>Acetobacteraceae</taxon>
        <taxon>Neoroseomonas</taxon>
    </lineage>
</organism>
<name>A0A9X9X5G9_9PROT</name>
<comment type="catalytic activity">
    <reaction evidence="15 17 19">
        <text>(6S)-NADHX + ADP = AMP + phosphate + NADH + H(+)</text>
        <dbReference type="Rhea" id="RHEA:32223"/>
        <dbReference type="ChEBI" id="CHEBI:15378"/>
        <dbReference type="ChEBI" id="CHEBI:43474"/>
        <dbReference type="ChEBI" id="CHEBI:57945"/>
        <dbReference type="ChEBI" id="CHEBI:64074"/>
        <dbReference type="ChEBI" id="CHEBI:456215"/>
        <dbReference type="ChEBI" id="CHEBI:456216"/>
        <dbReference type="EC" id="4.2.1.136"/>
    </reaction>
</comment>
<dbReference type="GO" id="GO:0052855">
    <property type="term" value="F:ADP-dependent NAD(P)H-hydrate dehydratase activity"/>
    <property type="evidence" value="ECO:0007669"/>
    <property type="project" value="UniProtKB-UniRule"/>
</dbReference>
<keyword evidence="13" id="KW-0511">Multifunctional enzyme</keyword>
<accession>A0A9X9X5G9</accession>
<comment type="catalytic activity">
    <reaction evidence="2 18 19">
        <text>(6R)-NADPHX = (6S)-NADPHX</text>
        <dbReference type="Rhea" id="RHEA:32227"/>
        <dbReference type="ChEBI" id="CHEBI:64076"/>
        <dbReference type="ChEBI" id="CHEBI:64077"/>
        <dbReference type="EC" id="5.1.99.6"/>
    </reaction>
</comment>
<feature type="binding site" evidence="18">
    <location>
        <position position="152"/>
    </location>
    <ligand>
        <name>(6S)-NADPHX</name>
        <dbReference type="ChEBI" id="CHEBI:64076"/>
    </ligand>
</feature>
<proteinExistence type="inferred from homology"/>
<keyword evidence="12 17" id="KW-0456">Lyase</keyword>
<dbReference type="EC" id="4.2.1.136" evidence="19"/>
<feature type="binding site" evidence="18">
    <location>
        <begin position="126"/>
        <end position="132"/>
    </location>
    <ligand>
        <name>(6S)-NADPHX</name>
        <dbReference type="ChEBI" id="CHEBI:64076"/>
    </ligand>
</feature>
<evidence type="ECO:0000256" key="1">
    <source>
        <dbReference type="ARBA" id="ARBA00000013"/>
    </source>
</evidence>
<sequence length="486" mass="48707">MTIGARPFELLTPEEMSRADALAIASGVPGDRLMEAAGRAVARAAMRRFRPCRTLVLAGPGNNGGDGYVAARLLEQAGWPVAVAALAPPREGTDAARAAARWRGPMAPFAPGEAARARLVVDAVFGAGLARPVDGLAAEALAAARGPVLAVDVPSGLDGATGQVRGFAPRAALTVTFFRLKPGHLLMPGREFCGETLLAEIGLPAAVLAQVAPRAWRNGPGLWRLPEHGAAAHKYLRGHVTILAGAGMTGAARLAAEGARRAGAGLVTLAAPDRASADVLRGGAPGVIVTEAPPSELLEDARRTAWVVGPGLPAEEATLAALRAIVAAGRRVVADAGALAAAGGSPMALAGCAVLTPHEGEFARVFGPVAGDRPGAVRRAAALTGAVVLLKGPDTVIAAPDGQVAINDHAPPWLATGGTGDVLAGVIAALLAAGMPPFEAAAAGAWLHGEAALRCGPGLLAEDLAPRLPEAIRAAGQARQPQGASA</sequence>
<reference evidence="22" key="2">
    <citation type="journal article" date="2021" name="Syst. Appl. Microbiol.">
        <title>Roseomonas hellenica sp. nov., isolated from roots of wild-growing Alkanna tinctoria.</title>
        <authorList>
            <person name="Rat A."/>
            <person name="Naranjo H.D."/>
            <person name="Lebbe L."/>
            <person name="Cnockaert M."/>
            <person name="Krigas N."/>
            <person name="Grigoriadou K."/>
            <person name="Maloupa E."/>
            <person name="Willems A."/>
        </authorList>
    </citation>
    <scope>NUCLEOTIDE SEQUENCE</scope>
    <source>
        <strain evidence="22">LMG 31228</strain>
    </source>
</reference>
<feature type="binding site" evidence="17">
    <location>
        <position position="251"/>
    </location>
    <ligand>
        <name>(6S)-NADPHX</name>
        <dbReference type="ChEBI" id="CHEBI:64076"/>
    </ligand>
</feature>
<dbReference type="InterPro" id="IPR029056">
    <property type="entry name" value="Ribokinase-like"/>
</dbReference>
<comment type="cofactor">
    <cofactor evidence="18 19">
        <name>K(+)</name>
        <dbReference type="ChEBI" id="CHEBI:29103"/>
    </cofactor>
    <text evidence="18 19">Binds 1 potassium ion per subunit.</text>
</comment>
<evidence type="ECO:0000256" key="3">
    <source>
        <dbReference type="ARBA" id="ARBA00006001"/>
    </source>
</evidence>
<evidence type="ECO:0000256" key="12">
    <source>
        <dbReference type="ARBA" id="ARBA00023239"/>
    </source>
</evidence>
<dbReference type="Gene3D" id="3.40.1190.20">
    <property type="match status" value="1"/>
</dbReference>
<comment type="similarity">
    <text evidence="17">Belongs to the NnrD/CARKD family.</text>
</comment>
<evidence type="ECO:0000256" key="5">
    <source>
        <dbReference type="ARBA" id="ARBA00022723"/>
    </source>
</evidence>
<feature type="domain" description="YjeF N-terminal" evidence="21">
    <location>
        <begin position="16"/>
        <end position="209"/>
    </location>
</feature>
<evidence type="ECO:0000256" key="10">
    <source>
        <dbReference type="ARBA" id="ARBA00023027"/>
    </source>
</evidence>
<keyword evidence="10 17" id="KW-0520">NAD</keyword>
<evidence type="ECO:0000256" key="8">
    <source>
        <dbReference type="ARBA" id="ARBA00022857"/>
    </source>
</evidence>
<comment type="similarity">
    <text evidence="3 19">In the N-terminal section; belongs to the NnrE/AIBP family.</text>
</comment>
<evidence type="ECO:0000256" key="18">
    <source>
        <dbReference type="HAMAP-Rule" id="MF_01966"/>
    </source>
</evidence>
<dbReference type="GO" id="GO:0052856">
    <property type="term" value="F:NAD(P)HX epimerase activity"/>
    <property type="evidence" value="ECO:0007669"/>
    <property type="project" value="UniProtKB-UniRule"/>
</dbReference>
<feature type="binding site" evidence="17">
    <location>
        <position position="358"/>
    </location>
    <ligand>
        <name>(6S)-NADPHX</name>
        <dbReference type="ChEBI" id="CHEBI:64076"/>
    </ligand>
</feature>
<dbReference type="PROSITE" id="PS51385">
    <property type="entry name" value="YJEF_N"/>
    <property type="match status" value="1"/>
</dbReference>